<dbReference type="AlphaFoldDB" id="A0A938WSK9"/>
<comment type="caution">
    <text evidence="1">The sequence shown here is derived from an EMBL/GenBank/DDBJ whole genome shotgun (WGS) entry which is preliminary data.</text>
</comment>
<gene>
    <name evidence="1" type="ORF">H6A34_08460</name>
</gene>
<evidence type="ECO:0000313" key="1">
    <source>
        <dbReference type="EMBL" id="MBM6673906.1"/>
    </source>
</evidence>
<proteinExistence type="predicted"/>
<dbReference type="EMBL" id="JACJJG010000042">
    <property type="protein sequence ID" value="MBM6673906.1"/>
    <property type="molecule type" value="Genomic_DNA"/>
</dbReference>
<reference evidence="1" key="2">
    <citation type="journal article" date="2021" name="Sci. Rep.">
        <title>The distribution of antibiotic resistance genes in chicken gut microbiota commensals.</title>
        <authorList>
            <person name="Juricova H."/>
            <person name="Matiasovicova J."/>
            <person name="Kubasova T."/>
            <person name="Cejkova D."/>
            <person name="Rychlik I."/>
        </authorList>
    </citation>
    <scope>NUCLEOTIDE SEQUENCE</scope>
    <source>
        <strain evidence="1">An824</strain>
    </source>
</reference>
<keyword evidence="2" id="KW-1185">Reference proteome</keyword>
<sequence length="50" mass="5476">MMIIFVNICQSVSVGDNTLAIRMFGAERLRANLSGSFTPATDGKWLTDAR</sequence>
<dbReference type="Proteomes" id="UP000706891">
    <property type="component" value="Unassembled WGS sequence"/>
</dbReference>
<protein>
    <submittedName>
        <fullName evidence="1">Uncharacterized protein</fullName>
    </submittedName>
</protein>
<accession>A0A938WSK9</accession>
<reference evidence="1" key="1">
    <citation type="submission" date="2020-08" db="EMBL/GenBank/DDBJ databases">
        <authorList>
            <person name="Cejkova D."/>
            <person name="Kubasova T."/>
            <person name="Jahodarova E."/>
            <person name="Rychlik I."/>
        </authorList>
    </citation>
    <scope>NUCLEOTIDE SEQUENCE</scope>
    <source>
        <strain evidence="1">An824</strain>
    </source>
</reference>
<dbReference type="RefSeq" id="WP_205104864.1">
    <property type="nucleotide sequence ID" value="NZ_JACJJG010000042.1"/>
</dbReference>
<organism evidence="1 2">
    <name type="scientific">Marseilla massiliensis</name>
    <dbReference type="NCBI Taxonomy" id="1841864"/>
    <lineage>
        <taxon>Bacteria</taxon>
        <taxon>Pseudomonadati</taxon>
        <taxon>Bacteroidota</taxon>
        <taxon>Bacteroidia</taxon>
        <taxon>Bacteroidales</taxon>
        <taxon>Prevotellaceae</taxon>
        <taxon>Marseilla</taxon>
    </lineage>
</organism>
<name>A0A938WSK9_9BACT</name>
<evidence type="ECO:0000313" key="2">
    <source>
        <dbReference type="Proteomes" id="UP000706891"/>
    </source>
</evidence>